<dbReference type="KEGG" id="meti:DK427_00690"/>
<dbReference type="EMBL" id="CP029551">
    <property type="protein sequence ID" value="AWN34445.1"/>
    <property type="molecule type" value="Genomic_DNA"/>
</dbReference>
<organism evidence="2 3">
    <name type="scientific">Methylobacterium radiodurans</name>
    <dbReference type="NCBI Taxonomy" id="2202828"/>
    <lineage>
        <taxon>Bacteria</taxon>
        <taxon>Pseudomonadati</taxon>
        <taxon>Pseudomonadota</taxon>
        <taxon>Alphaproteobacteria</taxon>
        <taxon>Hyphomicrobiales</taxon>
        <taxon>Methylobacteriaceae</taxon>
        <taxon>Methylobacterium</taxon>
    </lineage>
</organism>
<evidence type="ECO:0000313" key="2">
    <source>
        <dbReference type="EMBL" id="AWN34445.1"/>
    </source>
</evidence>
<feature type="coiled-coil region" evidence="1">
    <location>
        <begin position="7"/>
        <end position="48"/>
    </location>
</feature>
<reference evidence="2 3" key="1">
    <citation type="submission" date="2018-05" db="EMBL/GenBank/DDBJ databases">
        <title>Complete Genome Sequence of Methylobacterium sp. 17Sr1-43.</title>
        <authorList>
            <person name="Srinivasan S."/>
        </authorList>
    </citation>
    <scope>NUCLEOTIDE SEQUENCE [LARGE SCALE GENOMIC DNA]</scope>
    <source>
        <strain evidence="2 3">17Sr1-43</strain>
    </source>
</reference>
<name>A0A2U8VLB9_9HYPH</name>
<proteinExistence type="predicted"/>
<protein>
    <submittedName>
        <fullName evidence="2">Uncharacterized protein</fullName>
    </submittedName>
</protein>
<keyword evidence="1" id="KW-0175">Coiled coil</keyword>
<dbReference type="RefSeq" id="WP_109949586.1">
    <property type="nucleotide sequence ID" value="NZ_CP029551.1"/>
</dbReference>
<keyword evidence="3" id="KW-1185">Reference proteome</keyword>
<accession>A0A2U8VLB9</accession>
<dbReference type="AlphaFoldDB" id="A0A2U8VLB9"/>
<gene>
    <name evidence="2" type="ORF">DK427_00690</name>
</gene>
<sequence>MADDPLLARMNAALRQAEALRAEARRVQQEAAARAAALRRARDRLSEAMDCSVGLETCTHRPRAPGRRRDPA</sequence>
<dbReference type="Proteomes" id="UP000246058">
    <property type="component" value="Chromosome"/>
</dbReference>
<evidence type="ECO:0000256" key="1">
    <source>
        <dbReference type="SAM" id="Coils"/>
    </source>
</evidence>
<evidence type="ECO:0000313" key="3">
    <source>
        <dbReference type="Proteomes" id="UP000246058"/>
    </source>
</evidence>